<dbReference type="InterPro" id="IPR025698">
    <property type="entry name" value="2TM_dom"/>
</dbReference>
<sequence>MGLERRLVVAYTCRMPTFLMTRYPMHHAFPPNDPNAMAYWRARRMVRALRGWYIHLLVYAVVNAWLWFRFFYFPSPPWSHYATTGWPWPLTTTLAWGLGLALHGLLVWTRLSRRGRDWEQRKIQEFMDRH</sequence>
<keyword evidence="1" id="KW-1133">Transmembrane helix</keyword>
<feature type="transmembrane region" description="Helical" evidence="1">
    <location>
        <begin position="88"/>
        <end position="108"/>
    </location>
</feature>
<dbReference type="EMBL" id="LT984806">
    <property type="protein sequence ID" value="SPD48249.1"/>
    <property type="molecule type" value="Genomic_DNA"/>
</dbReference>
<dbReference type="Pfam" id="PF13239">
    <property type="entry name" value="2TM"/>
    <property type="match status" value="1"/>
</dbReference>
<evidence type="ECO:0000256" key="1">
    <source>
        <dbReference type="SAM" id="Phobius"/>
    </source>
</evidence>
<keyword evidence="1" id="KW-0812">Transmembrane</keyword>
<evidence type="ECO:0000313" key="4">
    <source>
        <dbReference type="Proteomes" id="UP000255168"/>
    </source>
</evidence>
<gene>
    <name evidence="3" type="ORF">CBM2607_20239</name>
</gene>
<organism evidence="3 4">
    <name type="scientific">Cupriavidus neocaledonicus</name>
    <dbReference type="NCBI Taxonomy" id="1040979"/>
    <lineage>
        <taxon>Bacteria</taxon>
        <taxon>Pseudomonadati</taxon>
        <taxon>Pseudomonadota</taxon>
        <taxon>Betaproteobacteria</taxon>
        <taxon>Burkholderiales</taxon>
        <taxon>Burkholderiaceae</taxon>
        <taxon>Cupriavidus</taxon>
    </lineage>
</organism>
<dbReference type="Proteomes" id="UP000255168">
    <property type="component" value="Chromosome I"/>
</dbReference>
<feature type="transmembrane region" description="Helical" evidence="1">
    <location>
        <begin position="51"/>
        <end position="68"/>
    </location>
</feature>
<evidence type="ECO:0000259" key="2">
    <source>
        <dbReference type="Pfam" id="PF13239"/>
    </source>
</evidence>
<proteinExistence type="predicted"/>
<dbReference type="AlphaFoldDB" id="A0A375HD28"/>
<name>A0A375HD28_9BURK</name>
<feature type="domain" description="2TM" evidence="2">
    <location>
        <begin position="41"/>
        <end position="128"/>
    </location>
</feature>
<reference evidence="3 4" key="1">
    <citation type="submission" date="2018-01" db="EMBL/GenBank/DDBJ databases">
        <authorList>
            <person name="Clerissi C."/>
        </authorList>
    </citation>
    <scope>NUCLEOTIDE SEQUENCE [LARGE SCALE GENOMIC DNA]</scope>
    <source>
        <strain evidence="3">Cupriavidus taiwanensis STM 6160</strain>
    </source>
</reference>
<keyword evidence="1" id="KW-0472">Membrane</keyword>
<protein>
    <submittedName>
        <fullName evidence="3">2TM domain-containing protein</fullName>
    </submittedName>
</protein>
<evidence type="ECO:0000313" key="3">
    <source>
        <dbReference type="EMBL" id="SPD48249.1"/>
    </source>
</evidence>
<accession>A0A375HD28</accession>